<dbReference type="GO" id="GO:0016757">
    <property type="term" value="F:glycosyltransferase activity"/>
    <property type="evidence" value="ECO:0007669"/>
    <property type="project" value="InterPro"/>
</dbReference>
<dbReference type="Gene3D" id="3.90.550.10">
    <property type="entry name" value="Spore Coat Polysaccharide Biosynthesis Protein SpsA, Chain A"/>
    <property type="match status" value="1"/>
</dbReference>
<name>A0AAN7YLU5_9PEZI</name>
<comment type="caution">
    <text evidence="2">The sequence shown here is derived from an EMBL/GenBank/DDBJ whole genome shotgun (WGS) entry which is preliminary data.</text>
</comment>
<evidence type="ECO:0000313" key="2">
    <source>
        <dbReference type="EMBL" id="KAK5108308.1"/>
    </source>
</evidence>
<feature type="compositionally biased region" description="Polar residues" evidence="1">
    <location>
        <begin position="162"/>
        <end position="171"/>
    </location>
</feature>
<gene>
    <name evidence="2" type="ORF">LTR62_008623</name>
</gene>
<dbReference type="EMBL" id="JAVRRL010000090">
    <property type="protein sequence ID" value="KAK5108308.1"/>
    <property type="molecule type" value="Genomic_DNA"/>
</dbReference>
<proteinExistence type="predicted"/>
<dbReference type="PANTHER" id="PTHR11183">
    <property type="entry name" value="GLYCOGENIN SUBFAMILY MEMBER"/>
    <property type="match status" value="1"/>
</dbReference>
<organism evidence="2 3">
    <name type="scientific">Meristemomyces frigidus</name>
    <dbReference type="NCBI Taxonomy" id="1508187"/>
    <lineage>
        <taxon>Eukaryota</taxon>
        <taxon>Fungi</taxon>
        <taxon>Dikarya</taxon>
        <taxon>Ascomycota</taxon>
        <taxon>Pezizomycotina</taxon>
        <taxon>Dothideomycetes</taxon>
        <taxon>Dothideomycetidae</taxon>
        <taxon>Mycosphaerellales</taxon>
        <taxon>Teratosphaeriaceae</taxon>
        <taxon>Meristemomyces</taxon>
    </lineage>
</organism>
<accession>A0AAN7YLU5</accession>
<dbReference type="AlphaFoldDB" id="A0AAN7YLU5"/>
<dbReference type="InterPro" id="IPR002495">
    <property type="entry name" value="Glyco_trans_8"/>
</dbReference>
<protein>
    <submittedName>
        <fullName evidence="2">Uncharacterized protein</fullName>
    </submittedName>
</protein>
<evidence type="ECO:0000313" key="3">
    <source>
        <dbReference type="Proteomes" id="UP001310890"/>
    </source>
</evidence>
<dbReference type="InterPro" id="IPR029044">
    <property type="entry name" value="Nucleotide-diphossugar_trans"/>
</dbReference>
<feature type="region of interest" description="Disordered" evidence="1">
    <location>
        <begin position="153"/>
        <end position="202"/>
    </location>
</feature>
<sequence length="202" mass="23344">MFLYHPSKELWDRMFHFFNTTDKLPTYKFPDQDFLADFFYNKWRSLGWQYNALKTMRYIHPNIWRDDEVVCLHYIVDKPWVTRVGTDGVAGFKGKDGETHTWWWNYYAEWQREREANGGSEVVAIVKQYVARDDGSEDDDPDMKAIGTKVQAFANNKAPEEGNSNNENQAPMGSGNPFAQKAMGERGHGPVRHAQGSGKMPP</sequence>
<evidence type="ECO:0000256" key="1">
    <source>
        <dbReference type="SAM" id="MobiDB-lite"/>
    </source>
</evidence>
<dbReference type="InterPro" id="IPR050587">
    <property type="entry name" value="GNT1/Glycosyltrans_8"/>
</dbReference>
<dbReference type="Proteomes" id="UP001310890">
    <property type="component" value="Unassembled WGS sequence"/>
</dbReference>
<reference evidence="2" key="1">
    <citation type="submission" date="2023-08" db="EMBL/GenBank/DDBJ databases">
        <title>Black Yeasts Isolated from many extreme environments.</title>
        <authorList>
            <person name="Coleine C."/>
            <person name="Stajich J.E."/>
            <person name="Selbmann L."/>
        </authorList>
    </citation>
    <scope>NUCLEOTIDE SEQUENCE</scope>
    <source>
        <strain evidence="2">CCFEE 5401</strain>
    </source>
</reference>
<dbReference type="SUPFAM" id="SSF53448">
    <property type="entry name" value="Nucleotide-diphospho-sugar transferases"/>
    <property type="match status" value="1"/>
</dbReference>
<dbReference type="Pfam" id="PF01501">
    <property type="entry name" value="Glyco_transf_8"/>
    <property type="match status" value="1"/>
</dbReference>